<reference evidence="1" key="1">
    <citation type="journal article" date="2023" name="Mol. Biol. Evol.">
        <title>Third-Generation Sequencing Reveals the Adaptive Role of the Epigenome in Three Deep-Sea Polychaetes.</title>
        <authorList>
            <person name="Perez M."/>
            <person name="Aroh O."/>
            <person name="Sun Y."/>
            <person name="Lan Y."/>
            <person name="Juniper S.K."/>
            <person name="Young C.R."/>
            <person name="Angers B."/>
            <person name="Qian P.Y."/>
        </authorList>
    </citation>
    <scope>NUCLEOTIDE SEQUENCE</scope>
    <source>
        <strain evidence="1">P08H-3</strain>
    </source>
</reference>
<proteinExistence type="predicted"/>
<comment type="caution">
    <text evidence="1">The sequence shown here is derived from an EMBL/GenBank/DDBJ whole genome shotgun (WGS) entry which is preliminary data.</text>
</comment>
<dbReference type="Proteomes" id="UP001208570">
    <property type="component" value="Unassembled WGS sequence"/>
</dbReference>
<protein>
    <recommendedName>
        <fullName evidence="3">HTH CENPB-type domain-containing protein</fullName>
    </recommendedName>
</protein>
<organism evidence="1 2">
    <name type="scientific">Paralvinella palmiformis</name>
    <dbReference type="NCBI Taxonomy" id="53620"/>
    <lineage>
        <taxon>Eukaryota</taxon>
        <taxon>Metazoa</taxon>
        <taxon>Spiralia</taxon>
        <taxon>Lophotrochozoa</taxon>
        <taxon>Annelida</taxon>
        <taxon>Polychaeta</taxon>
        <taxon>Sedentaria</taxon>
        <taxon>Canalipalpata</taxon>
        <taxon>Terebellida</taxon>
        <taxon>Terebelliformia</taxon>
        <taxon>Alvinellidae</taxon>
        <taxon>Paralvinella</taxon>
    </lineage>
</organism>
<evidence type="ECO:0008006" key="3">
    <source>
        <dbReference type="Google" id="ProtNLM"/>
    </source>
</evidence>
<evidence type="ECO:0000313" key="1">
    <source>
        <dbReference type="EMBL" id="KAK2138572.1"/>
    </source>
</evidence>
<name>A0AAD9IQB1_9ANNE</name>
<evidence type="ECO:0000313" key="2">
    <source>
        <dbReference type="Proteomes" id="UP001208570"/>
    </source>
</evidence>
<sequence>MYKSEIFQNLERILVPDSVINTLKEIVGKDNVMTSEILREQYGKDESHFPAQRVKLTFEGSHGKSKSSKPGPLPVVSPTLEAGFTKKLMDLADRGFGLTKQLVLQKAAKLCRLAQLPHPFKEGYAGDSWYRAFMRRNLGLTLRTPSPLSTAKGRAMNRAVVGNYFQDVAKYTEGLQPISIWNMDESGFHFEHQPIKVVCKKGVQAVNSRVSSSRENVNVIACASAAGVVMPPMFVVKGKTYKSLHSGGSN</sequence>
<keyword evidence="2" id="KW-1185">Reference proteome</keyword>
<accession>A0AAD9IQB1</accession>
<dbReference type="AlphaFoldDB" id="A0AAD9IQB1"/>
<dbReference type="EMBL" id="JAODUP010002777">
    <property type="protein sequence ID" value="KAK2138572.1"/>
    <property type="molecule type" value="Genomic_DNA"/>
</dbReference>
<gene>
    <name evidence="1" type="ORF">LSH36_2784g00000</name>
</gene>